<evidence type="ECO:0000313" key="3">
    <source>
        <dbReference type="Proteomes" id="UP000011988"/>
    </source>
</evidence>
<evidence type="ECO:0000313" key="2">
    <source>
        <dbReference type="EMBL" id="EMJ93968.1"/>
    </source>
</evidence>
<dbReference type="AlphaFoldDB" id="M6CYH8"/>
<gene>
    <name evidence="2" type="ORF">LEP1GSC194_1511</name>
</gene>
<name>M6CYH8_9LEPT</name>
<keyword evidence="1" id="KW-0812">Transmembrane</keyword>
<feature type="transmembrane region" description="Helical" evidence="1">
    <location>
        <begin position="33"/>
        <end position="53"/>
    </location>
</feature>
<accession>M6CYH8</accession>
<keyword evidence="1" id="KW-1133">Transmembrane helix</keyword>
<proteinExistence type="predicted"/>
<reference evidence="2 3" key="1">
    <citation type="submission" date="2013-01" db="EMBL/GenBank/DDBJ databases">
        <authorList>
            <person name="Harkins D.M."/>
            <person name="Durkin A.S."/>
            <person name="Brinkac L.M."/>
            <person name="Haft D.H."/>
            <person name="Selengut J.D."/>
            <person name="Sanka R."/>
            <person name="DePew J."/>
            <person name="Purushe J."/>
            <person name="Galloway R.L."/>
            <person name="Vinetz J.M."/>
            <person name="Sutton G.G."/>
            <person name="Nierman W.C."/>
            <person name="Fouts D.E."/>
        </authorList>
    </citation>
    <scope>NUCLEOTIDE SEQUENCE [LARGE SCALE GENOMIC DNA]</scope>
    <source>
        <strain evidence="2 3">79601</strain>
    </source>
</reference>
<dbReference type="EMBL" id="ANIK01000059">
    <property type="protein sequence ID" value="EMJ93968.1"/>
    <property type="molecule type" value="Genomic_DNA"/>
</dbReference>
<keyword evidence="1" id="KW-0472">Membrane</keyword>
<sequence>MPKCENPNPEDLRKTLKHSIEFVIRETFLPPRLGWFFILSGINWGIFFILKVLF</sequence>
<comment type="caution">
    <text evidence="2">The sequence shown here is derived from an EMBL/GenBank/DDBJ whole genome shotgun (WGS) entry which is preliminary data.</text>
</comment>
<dbReference type="Proteomes" id="UP000011988">
    <property type="component" value="Unassembled WGS sequence"/>
</dbReference>
<evidence type="ECO:0000256" key="1">
    <source>
        <dbReference type="SAM" id="Phobius"/>
    </source>
</evidence>
<organism evidence="2 3">
    <name type="scientific">Leptospira alstonii serovar Sichuan str. 79601</name>
    <dbReference type="NCBI Taxonomy" id="1218565"/>
    <lineage>
        <taxon>Bacteria</taxon>
        <taxon>Pseudomonadati</taxon>
        <taxon>Spirochaetota</taxon>
        <taxon>Spirochaetia</taxon>
        <taxon>Leptospirales</taxon>
        <taxon>Leptospiraceae</taxon>
        <taxon>Leptospira</taxon>
    </lineage>
</organism>
<protein>
    <submittedName>
        <fullName evidence="2">Uncharacterized protein</fullName>
    </submittedName>
</protein>
<dbReference type="PATRIC" id="fig|1218565.3.peg.2811"/>